<dbReference type="InterPro" id="IPR029058">
    <property type="entry name" value="AB_hydrolase_fold"/>
</dbReference>
<comment type="caution">
    <text evidence="3">The sequence shown here is derived from an EMBL/GenBank/DDBJ whole genome shotgun (WGS) entry which is preliminary data.</text>
</comment>
<keyword evidence="4" id="KW-1185">Reference proteome</keyword>
<dbReference type="Gene3D" id="1.20.1440.110">
    <property type="entry name" value="acylaminoacyl peptidase"/>
    <property type="match status" value="1"/>
</dbReference>
<accession>A0A9X2RYC7</accession>
<dbReference type="EMBL" id="JANIIC010000072">
    <property type="protein sequence ID" value="MCQ8835197.1"/>
    <property type="molecule type" value="Genomic_DNA"/>
</dbReference>
<evidence type="ECO:0000313" key="3">
    <source>
        <dbReference type="EMBL" id="MCQ8835197.1"/>
    </source>
</evidence>
<dbReference type="Gene3D" id="3.40.50.1820">
    <property type="entry name" value="alpha/beta hydrolase"/>
    <property type="match status" value="1"/>
</dbReference>
<dbReference type="PANTHER" id="PTHR22946">
    <property type="entry name" value="DIENELACTONE HYDROLASE DOMAIN-CONTAINING PROTEIN-RELATED"/>
    <property type="match status" value="1"/>
</dbReference>
<proteinExistence type="inferred from homology"/>
<organism evidence="3 4">
    <name type="scientific">Streptomyces malaysiensis subsp. samsunensis</name>
    <dbReference type="NCBI Taxonomy" id="459658"/>
    <lineage>
        <taxon>Bacteria</taxon>
        <taxon>Bacillati</taxon>
        <taxon>Actinomycetota</taxon>
        <taxon>Actinomycetes</taxon>
        <taxon>Kitasatosporales</taxon>
        <taxon>Streptomycetaceae</taxon>
        <taxon>Streptomyces</taxon>
        <taxon>Streptomyces violaceusniger group</taxon>
    </lineage>
</organism>
<comment type="similarity">
    <text evidence="1">Belongs to the AB hydrolase superfamily. FUS2 hydrolase family.</text>
</comment>
<dbReference type="Proteomes" id="UP001142400">
    <property type="component" value="Unassembled WGS sequence"/>
</dbReference>
<feature type="domain" description="AB hydrolase-1" evidence="2">
    <location>
        <begin position="135"/>
        <end position="267"/>
    </location>
</feature>
<sequence length="355" mass="37778">MTSNEAVEMIAATRSRAVAAGIDVYEYDAVTARIENLDDWSDLFRGAGTGHESAGAKACEEGRLASARQSYLAAAAWYYFAGAWPSPRVSTYQESARAQWTAIQLFEPNARRLTGDKFAGVLRVPGVHPDGGPLVVLVPGLDGAKEEFFTITEELLARGCATFVLDGPGQGELVGTVPPTSEYPAVVGAALDLLESIPDWKPESVGILGCSLGGFYTAATLAREPRLRAGVIVSGLVRGPSWEGLPPHIQGLLRVRTTDEEQGREFIASLDASEGVPSISVPVFIVDGDADPLVNGDYTGAWIAEHAQVAERRVIAGGDHNVANARWKWLPDVADWLAAQLQASIPATTPQGEEN</sequence>
<evidence type="ECO:0000259" key="2">
    <source>
        <dbReference type="Pfam" id="PF12697"/>
    </source>
</evidence>
<name>A0A9X2RYC7_STRMQ</name>
<dbReference type="RefSeq" id="WP_257635380.1">
    <property type="nucleotide sequence ID" value="NZ_JANIIC010000072.1"/>
</dbReference>
<gene>
    <name evidence="3" type="ORF">NQU54_40705</name>
</gene>
<reference evidence="3" key="1">
    <citation type="submission" date="2022-06" db="EMBL/GenBank/DDBJ databases">
        <title>WGS of actinobacteria.</title>
        <authorList>
            <person name="Thawai C."/>
        </authorList>
    </citation>
    <scope>NUCLEOTIDE SEQUENCE</scope>
    <source>
        <strain evidence="3">DSM 42010</strain>
    </source>
</reference>
<dbReference type="GO" id="GO:0016787">
    <property type="term" value="F:hydrolase activity"/>
    <property type="evidence" value="ECO:0007669"/>
    <property type="project" value="UniProtKB-KW"/>
</dbReference>
<dbReference type="PANTHER" id="PTHR22946:SF12">
    <property type="entry name" value="CONIDIAL PIGMENT BIOSYNTHESIS PROTEIN AYG1 (AFU_ORTHOLOGUE AFUA_2G17550)"/>
    <property type="match status" value="1"/>
</dbReference>
<protein>
    <submittedName>
        <fullName evidence="3">Alpha/beta fold hydrolase</fullName>
    </submittedName>
</protein>
<dbReference type="Pfam" id="PF12697">
    <property type="entry name" value="Abhydrolase_6"/>
    <property type="match status" value="1"/>
</dbReference>
<dbReference type="InterPro" id="IPR050261">
    <property type="entry name" value="FrsA_esterase"/>
</dbReference>
<dbReference type="AlphaFoldDB" id="A0A9X2RYC7"/>
<evidence type="ECO:0000256" key="1">
    <source>
        <dbReference type="ARBA" id="ARBA00038115"/>
    </source>
</evidence>
<keyword evidence="3" id="KW-0378">Hydrolase</keyword>
<dbReference type="SUPFAM" id="SSF53474">
    <property type="entry name" value="alpha/beta-Hydrolases"/>
    <property type="match status" value="1"/>
</dbReference>
<dbReference type="InterPro" id="IPR000073">
    <property type="entry name" value="AB_hydrolase_1"/>
</dbReference>
<evidence type="ECO:0000313" key="4">
    <source>
        <dbReference type="Proteomes" id="UP001142400"/>
    </source>
</evidence>